<reference evidence="2" key="1">
    <citation type="journal article" date="2014" name="Int. J. Syst. Evol. Microbiol.">
        <title>Complete genome sequence of Corynebacterium casei LMG S-19264T (=DSM 44701T), isolated from a smear-ripened cheese.</title>
        <authorList>
            <consortium name="US DOE Joint Genome Institute (JGI-PGF)"/>
            <person name="Walter F."/>
            <person name="Albersmeier A."/>
            <person name="Kalinowski J."/>
            <person name="Ruckert C."/>
        </authorList>
    </citation>
    <scope>NUCLEOTIDE SEQUENCE</scope>
    <source>
        <strain evidence="2">CGMCC 1.12426</strain>
    </source>
</reference>
<accession>A0A916TKS7</accession>
<dbReference type="OrthoDB" id="6371790at2"/>
<organism evidence="2 3">
    <name type="scientific">Roseibium aquae</name>
    <dbReference type="NCBI Taxonomy" id="1323746"/>
    <lineage>
        <taxon>Bacteria</taxon>
        <taxon>Pseudomonadati</taxon>
        <taxon>Pseudomonadota</taxon>
        <taxon>Alphaproteobacteria</taxon>
        <taxon>Hyphomicrobiales</taxon>
        <taxon>Stappiaceae</taxon>
        <taxon>Roseibium</taxon>
    </lineage>
</organism>
<keyword evidence="3" id="KW-1185">Reference proteome</keyword>
<comment type="caution">
    <text evidence="2">The sequence shown here is derived from an EMBL/GenBank/DDBJ whole genome shotgun (WGS) entry which is preliminary data.</text>
</comment>
<keyword evidence="1" id="KW-0732">Signal</keyword>
<name>A0A916TKS7_9HYPH</name>
<evidence type="ECO:0000313" key="3">
    <source>
        <dbReference type="Proteomes" id="UP000605148"/>
    </source>
</evidence>
<proteinExistence type="predicted"/>
<evidence type="ECO:0000313" key="2">
    <source>
        <dbReference type="EMBL" id="GGB51466.1"/>
    </source>
</evidence>
<feature type="chain" id="PRO_5037931320" evidence="1">
    <location>
        <begin position="23"/>
        <end position="257"/>
    </location>
</feature>
<protein>
    <submittedName>
        <fullName evidence="2">Polar amino acid ABC transporter</fullName>
    </submittedName>
</protein>
<evidence type="ECO:0000256" key="1">
    <source>
        <dbReference type="SAM" id="SignalP"/>
    </source>
</evidence>
<dbReference type="EMBL" id="BMFA01000007">
    <property type="protein sequence ID" value="GGB51466.1"/>
    <property type="molecule type" value="Genomic_DNA"/>
</dbReference>
<dbReference type="SUPFAM" id="SSF53850">
    <property type="entry name" value="Periplasmic binding protein-like II"/>
    <property type="match status" value="1"/>
</dbReference>
<dbReference type="RefSeq" id="WP_150496671.1">
    <property type="nucleotide sequence ID" value="NZ_BMFA01000007.1"/>
</dbReference>
<feature type="signal peptide" evidence="1">
    <location>
        <begin position="1"/>
        <end position="22"/>
    </location>
</feature>
<reference evidence="2" key="2">
    <citation type="submission" date="2020-09" db="EMBL/GenBank/DDBJ databases">
        <authorList>
            <person name="Sun Q."/>
            <person name="Zhou Y."/>
        </authorList>
    </citation>
    <scope>NUCLEOTIDE SEQUENCE</scope>
    <source>
        <strain evidence="2">CGMCC 1.12426</strain>
    </source>
</reference>
<gene>
    <name evidence="2" type="ORF">GCM10011316_24360</name>
</gene>
<dbReference type="AlphaFoldDB" id="A0A916TKS7"/>
<dbReference type="Proteomes" id="UP000605148">
    <property type="component" value="Unassembled WGS sequence"/>
</dbReference>
<dbReference type="Gene3D" id="3.40.190.10">
    <property type="entry name" value="Periplasmic binding protein-like II"/>
    <property type="match status" value="2"/>
</dbReference>
<sequence>MKFQVFLAVGFSGVLLSSVAHADEIEILAGDLPPMIFADGSGREAELIKGALERCGHTVRFTVQPFTRHWKSYEAGTGDAVATVPIGMPLPGTATSAYIEYQNGVSYLAGSEASFSSLDDLAGRSVLAFKGASDILPGLGEASAGFSEYREVTDQITQSRMLFGGRVDAIIGDGMLFAEYNRQLGSESNLGFDPAQPVSFQAVFDPSPYGLVFRDAALAADFERCFGEMKADGSAEAINKAWVEKYRETLGTSYLGY</sequence>